<dbReference type="GO" id="GO:0006508">
    <property type="term" value="P:proteolysis"/>
    <property type="evidence" value="ECO:0007669"/>
    <property type="project" value="UniProtKB-KW"/>
</dbReference>
<dbReference type="InterPro" id="IPR001948">
    <property type="entry name" value="Peptidase_M18"/>
</dbReference>
<comment type="similarity">
    <text evidence="3 11">Belongs to the peptidase M18 family.</text>
</comment>
<dbReference type="EMBL" id="QKWP01000254">
    <property type="protein sequence ID" value="RIB23586.1"/>
    <property type="molecule type" value="Genomic_DNA"/>
</dbReference>
<evidence type="ECO:0000256" key="1">
    <source>
        <dbReference type="ARBA" id="ARBA00001335"/>
    </source>
</evidence>
<dbReference type="SUPFAM" id="SSF101821">
    <property type="entry name" value="Aminopeptidase/glucanase lid domain"/>
    <property type="match status" value="1"/>
</dbReference>
<evidence type="ECO:0000256" key="2">
    <source>
        <dbReference type="ARBA" id="ARBA00001947"/>
    </source>
</evidence>
<dbReference type="STRING" id="44941.A0A397VX59"/>
<gene>
    <name evidence="12" type="ORF">C2G38_1959242</name>
</gene>
<evidence type="ECO:0000256" key="7">
    <source>
        <dbReference type="ARBA" id="ARBA00022723"/>
    </source>
</evidence>
<dbReference type="Gene3D" id="2.30.250.10">
    <property type="entry name" value="Aminopeptidase i, Domain 2"/>
    <property type="match status" value="1"/>
</dbReference>
<comment type="catalytic activity">
    <reaction evidence="1">
        <text>Release of an N-terminal aspartate or glutamate from a peptide, with a preference for aspartate.</text>
        <dbReference type="EC" id="3.4.11.21"/>
    </reaction>
</comment>
<sequence length="485" mass="54034">MNPILDRSYQEESNVISNEVKDFIKFVNDSPSPFHAVESARLRLDNAGYKEIKERENWTGKLKNNGKYYFTRNRSTIVAFAVGGQYVPGNGISIVGAHTDSPCLKIKPVSKKESAGYLQVGVETYGGGIWHTWFDRDLSIAGRVMIETDEHRFEHRLIKINRPILRIPTLAIHLDRNIAETFNPNKETHLTPLIATATKALTNGPDNDDKNRISASKHHPILLDLLVKEVDVKAVNQIHDFELCLYDTQPSTIGGASNEFIFSARLDNLMMSYTALTALIDSTKDTESLCNDTNIRLISLFDNEEIGSTTAHGADSNLLETTIRRITLSNIGSSSDKISQAIFEETIHKSFLISADMAHAVHPNYSEKHEANHRPQMHKGVVIKVNANQRYATTAATSFILREAAKKYDVPLQEFCVRADSPCGSTIGPMLSANLGLRTVDIGNPQLSMHSIRETAGTDDVGHAIRLFQGFFEEFPNIDSRIVID</sequence>
<evidence type="ECO:0000256" key="10">
    <source>
        <dbReference type="ARBA" id="ARBA00023049"/>
    </source>
</evidence>
<proteinExistence type="inferred from homology"/>
<dbReference type="OrthoDB" id="9880441at2759"/>
<evidence type="ECO:0000256" key="11">
    <source>
        <dbReference type="RuleBase" id="RU004386"/>
    </source>
</evidence>
<keyword evidence="9 11" id="KW-0862">Zinc</keyword>
<keyword evidence="8 11" id="KW-0378">Hydrolase</keyword>
<dbReference type="GO" id="GO:0000324">
    <property type="term" value="C:fungal-type vacuole"/>
    <property type="evidence" value="ECO:0007669"/>
    <property type="project" value="TreeGrafter"/>
</dbReference>
<comment type="caution">
    <text evidence="12">The sequence shown here is derived from an EMBL/GenBank/DDBJ whole genome shotgun (WGS) entry which is preliminary data.</text>
</comment>
<dbReference type="SUPFAM" id="SSF53187">
    <property type="entry name" value="Zn-dependent exopeptidases"/>
    <property type="match status" value="1"/>
</dbReference>
<dbReference type="Proteomes" id="UP000266673">
    <property type="component" value="Unassembled WGS sequence"/>
</dbReference>
<keyword evidence="10 11" id="KW-0482">Metalloprotease</keyword>
<dbReference type="Gene3D" id="3.40.630.10">
    <property type="entry name" value="Zn peptidases"/>
    <property type="match status" value="1"/>
</dbReference>
<keyword evidence="7 11" id="KW-0479">Metal-binding</keyword>
<dbReference type="CDD" id="cd05658">
    <property type="entry name" value="M18_DAP"/>
    <property type="match status" value="1"/>
</dbReference>
<dbReference type="PANTHER" id="PTHR28570">
    <property type="entry name" value="ASPARTYL AMINOPEPTIDASE"/>
    <property type="match status" value="1"/>
</dbReference>
<dbReference type="Pfam" id="PF02127">
    <property type="entry name" value="Peptidase_M18"/>
    <property type="match status" value="1"/>
</dbReference>
<comment type="cofactor">
    <cofactor evidence="2">
        <name>Zn(2+)</name>
        <dbReference type="ChEBI" id="CHEBI:29105"/>
    </cofactor>
</comment>
<evidence type="ECO:0000256" key="9">
    <source>
        <dbReference type="ARBA" id="ARBA00022833"/>
    </source>
</evidence>
<dbReference type="GO" id="GO:0008237">
    <property type="term" value="F:metallopeptidase activity"/>
    <property type="evidence" value="ECO:0007669"/>
    <property type="project" value="UniProtKB-KW"/>
</dbReference>
<evidence type="ECO:0000313" key="12">
    <source>
        <dbReference type="EMBL" id="RIB23586.1"/>
    </source>
</evidence>
<evidence type="ECO:0000256" key="3">
    <source>
        <dbReference type="ARBA" id="ARBA00008290"/>
    </source>
</evidence>
<keyword evidence="13" id="KW-1185">Reference proteome</keyword>
<organism evidence="12 13">
    <name type="scientific">Gigaspora rosea</name>
    <dbReference type="NCBI Taxonomy" id="44941"/>
    <lineage>
        <taxon>Eukaryota</taxon>
        <taxon>Fungi</taxon>
        <taxon>Fungi incertae sedis</taxon>
        <taxon>Mucoromycota</taxon>
        <taxon>Glomeromycotina</taxon>
        <taxon>Glomeromycetes</taxon>
        <taxon>Diversisporales</taxon>
        <taxon>Gigasporaceae</taxon>
        <taxon>Gigaspora</taxon>
    </lineage>
</organism>
<dbReference type="FunFam" id="2.30.250.10:FF:000001">
    <property type="entry name" value="Aspartyl aminopeptidase 1"/>
    <property type="match status" value="1"/>
</dbReference>
<dbReference type="InterPro" id="IPR023358">
    <property type="entry name" value="Peptidase_M18_dom2"/>
</dbReference>
<dbReference type="PRINTS" id="PR00932">
    <property type="entry name" value="AMINO1PTASE"/>
</dbReference>
<dbReference type="PANTHER" id="PTHR28570:SF3">
    <property type="entry name" value="ASPARTYL AMINOPEPTIDASE"/>
    <property type="match status" value="1"/>
</dbReference>
<evidence type="ECO:0000256" key="5">
    <source>
        <dbReference type="ARBA" id="ARBA00022438"/>
    </source>
</evidence>
<reference evidence="12 13" key="1">
    <citation type="submission" date="2018-06" db="EMBL/GenBank/DDBJ databases">
        <title>Comparative genomics reveals the genomic features of Rhizophagus irregularis, R. cerebriforme, R. diaphanum and Gigaspora rosea, and their symbiotic lifestyle signature.</title>
        <authorList>
            <person name="Morin E."/>
            <person name="San Clemente H."/>
            <person name="Chen E.C.H."/>
            <person name="De La Providencia I."/>
            <person name="Hainaut M."/>
            <person name="Kuo A."/>
            <person name="Kohler A."/>
            <person name="Murat C."/>
            <person name="Tang N."/>
            <person name="Roy S."/>
            <person name="Loubradou J."/>
            <person name="Henrissat B."/>
            <person name="Grigoriev I.V."/>
            <person name="Corradi N."/>
            <person name="Roux C."/>
            <person name="Martin F.M."/>
        </authorList>
    </citation>
    <scope>NUCLEOTIDE SEQUENCE [LARGE SCALE GENOMIC DNA]</scope>
    <source>
        <strain evidence="12 13">DAOM 194757</strain>
    </source>
</reference>
<dbReference type="AlphaFoldDB" id="A0A397VX59"/>
<accession>A0A397VX59</accession>
<evidence type="ECO:0000313" key="13">
    <source>
        <dbReference type="Proteomes" id="UP000266673"/>
    </source>
</evidence>
<keyword evidence="6 11" id="KW-0645">Protease</keyword>
<keyword evidence="5 11" id="KW-0031">Aminopeptidase</keyword>
<name>A0A397VX59_9GLOM</name>
<dbReference type="NCBIfam" id="NF002759">
    <property type="entry name" value="PRK02813.1"/>
    <property type="match status" value="1"/>
</dbReference>
<dbReference type="GO" id="GO:0008270">
    <property type="term" value="F:zinc ion binding"/>
    <property type="evidence" value="ECO:0007669"/>
    <property type="project" value="InterPro"/>
</dbReference>
<evidence type="ECO:0000256" key="8">
    <source>
        <dbReference type="ARBA" id="ARBA00022801"/>
    </source>
</evidence>
<evidence type="ECO:0000256" key="6">
    <source>
        <dbReference type="ARBA" id="ARBA00022670"/>
    </source>
</evidence>
<evidence type="ECO:0000256" key="4">
    <source>
        <dbReference type="ARBA" id="ARBA00011965"/>
    </source>
</evidence>
<dbReference type="EC" id="3.4.11.21" evidence="4"/>
<protein>
    <recommendedName>
        <fullName evidence="4">aspartyl aminopeptidase</fullName>
        <ecNumber evidence="4">3.4.11.21</ecNumber>
    </recommendedName>
</protein>
<dbReference type="GO" id="GO:0004177">
    <property type="term" value="F:aminopeptidase activity"/>
    <property type="evidence" value="ECO:0007669"/>
    <property type="project" value="UniProtKB-KW"/>
</dbReference>